<sequence>MMISFNVNLKFSSEKPQRTVSFRNIKNINHDILLSHIDNTLITSNSSNPDDLVTFYNNGLTNILNTVAPLKTRSVSFSNSAPWFTPELRALKAKGRRLERLYKKTGLTIHKELYKNHIIQYKDSISQTKSSYFSDIISANVGNSKTLFSLLNRSVSSPNSLPSHMVSTDFCNSLILYFNEKINLIHKHLGSNTATCIYVDLPPPSLSFSVFSLPSADDISSIISKSKSSTCQLDPFPTVLVKSCLPSLLPSITNIIHSSLTSGIVPTAFKSAAITPILKKPGLDPTNFNNLRPISNLPFVSKVLEKVVYSQLHSHLSNNNFYEEFQSGFRPHHSTETALIKITNDLLLAADSGLLSILILLDLSSAFDTICHSILLNRLTSIGISGIPLAWFKSYLSDRTQFIQIKSFCSQSSPVSTGVPQGSVLGPLLFITYLLPLGNIFRKFGVHFHCYADDTQLYISTKPGSTNPPSILTDCLTELNHWFSNNFLQLNSNKTEIILVGTKNTISKSNHLLIPLNNSLLSPSPQVKSLGVILDTTLSFTSHINHITRSAYFHLRNINRLRPSLSPRSTAILVHSLVTSRIDYCNSLLYGLPNKTLQKLQTVQNSAARVITQTSSYHHITPVLQQLHWLPVKSRIIFKTILLTFKAIHSLAPPYLSDLLHTTIPSRSLRSSSSLHLHVPVARLSTMGSRAFSCSTS</sequence>
<keyword evidence="3" id="KW-1185">Reference proteome</keyword>
<organism evidence="2 3">
    <name type="scientific">Kryptolebias marmoratus</name>
    <name type="common">Mangrove killifish</name>
    <name type="synonym">Rivulus marmoratus</name>
    <dbReference type="NCBI Taxonomy" id="37003"/>
    <lineage>
        <taxon>Eukaryota</taxon>
        <taxon>Metazoa</taxon>
        <taxon>Chordata</taxon>
        <taxon>Craniata</taxon>
        <taxon>Vertebrata</taxon>
        <taxon>Euteleostomi</taxon>
        <taxon>Actinopterygii</taxon>
        <taxon>Neopterygii</taxon>
        <taxon>Teleostei</taxon>
        <taxon>Neoteleostei</taxon>
        <taxon>Acanthomorphata</taxon>
        <taxon>Ovalentaria</taxon>
        <taxon>Atherinomorphae</taxon>
        <taxon>Cyprinodontiformes</taxon>
        <taxon>Rivulidae</taxon>
        <taxon>Kryptolebias</taxon>
    </lineage>
</organism>
<dbReference type="Pfam" id="PF00078">
    <property type="entry name" value="RVT_1"/>
    <property type="match status" value="1"/>
</dbReference>
<reference evidence="2" key="1">
    <citation type="submission" date="2025-08" db="UniProtKB">
        <authorList>
            <consortium name="Ensembl"/>
        </authorList>
    </citation>
    <scope>IDENTIFICATION</scope>
</reference>
<dbReference type="InterPro" id="IPR000477">
    <property type="entry name" value="RT_dom"/>
</dbReference>
<dbReference type="AlphaFoldDB" id="A0A3Q3AQR0"/>
<evidence type="ECO:0000313" key="3">
    <source>
        <dbReference type="Proteomes" id="UP000264800"/>
    </source>
</evidence>
<reference evidence="2" key="2">
    <citation type="submission" date="2025-09" db="UniProtKB">
        <authorList>
            <consortium name="Ensembl"/>
        </authorList>
    </citation>
    <scope>IDENTIFICATION</scope>
</reference>
<accession>A0A3Q3AQR0</accession>
<dbReference type="STRING" id="37003.ENSKMAP00000019213"/>
<dbReference type="Proteomes" id="UP000264800">
    <property type="component" value="Unplaced"/>
</dbReference>
<dbReference type="OMA" id="FQISACH"/>
<proteinExistence type="predicted"/>
<name>A0A3Q3AQR0_KRYMA</name>
<dbReference type="SUPFAM" id="SSF56672">
    <property type="entry name" value="DNA/RNA polymerases"/>
    <property type="match status" value="1"/>
</dbReference>
<dbReference type="InterPro" id="IPR043502">
    <property type="entry name" value="DNA/RNA_pol_sf"/>
</dbReference>
<dbReference type="GeneTree" id="ENSGT01150000286909"/>
<dbReference type="PROSITE" id="PS50878">
    <property type="entry name" value="RT_POL"/>
    <property type="match status" value="1"/>
</dbReference>
<feature type="domain" description="Reverse transcriptase" evidence="1">
    <location>
        <begin position="258"/>
        <end position="534"/>
    </location>
</feature>
<dbReference type="Ensembl" id="ENSKMAT00000019477.1">
    <property type="protein sequence ID" value="ENSKMAP00000019213.1"/>
    <property type="gene ID" value="ENSKMAG00000014228.1"/>
</dbReference>
<evidence type="ECO:0000313" key="2">
    <source>
        <dbReference type="Ensembl" id="ENSKMAP00000019213.1"/>
    </source>
</evidence>
<evidence type="ECO:0000259" key="1">
    <source>
        <dbReference type="PROSITE" id="PS50878"/>
    </source>
</evidence>
<dbReference type="CDD" id="cd01650">
    <property type="entry name" value="RT_nLTR_like"/>
    <property type="match status" value="1"/>
</dbReference>
<dbReference type="PANTHER" id="PTHR33332">
    <property type="entry name" value="REVERSE TRANSCRIPTASE DOMAIN-CONTAINING PROTEIN"/>
    <property type="match status" value="1"/>
</dbReference>
<protein>
    <recommendedName>
        <fullName evidence="1">Reverse transcriptase domain-containing protein</fullName>
    </recommendedName>
</protein>